<dbReference type="PANTHER" id="PTHR24126">
    <property type="entry name" value="ANKYRIN REPEAT, PH AND SEC7 DOMAIN CONTAINING PROTEIN SECG-RELATED"/>
    <property type="match status" value="1"/>
</dbReference>
<organismHost>
    <name type="scientific">Acanthamoeba polyphaga</name>
    <name type="common">Amoeba</name>
    <dbReference type="NCBI Taxonomy" id="5757"/>
</organismHost>
<sequence length="285" mass="32460">MIDNNIDELCQEMCNKNKVDCFISYLVVIDDLDNFILITDRTDTYIHSNECRYFRMAVYNNSYDIAKYLLENGANVHVCNSYAITCASGFGKYYVFHSEKKEKRDTVELVKLLIDYNAMVGTDTCNLVHRAIDANILDVVKILVENGADIFSNQAKLLKSAVMYNYDILKYLINQGIDVTDDNNSVLKFAVSRGYDCVDLLLDAGADMNTLRREDVSKAILMKGSEIIETLNNNGYDFECLNGFSNTIIDTHTSKIINILNNRVSMTDVASILLYNSKYDDNYRK</sequence>
<dbReference type="Gene3D" id="1.25.40.20">
    <property type="entry name" value="Ankyrin repeat-containing domain"/>
    <property type="match status" value="1"/>
</dbReference>
<accession>A0A0G2Y6G9</accession>
<name>A0A0G2Y6G9_MIMIV</name>
<dbReference type="InterPro" id="IPR036770">
    <property type="entry name" value="Ankyrin_rpt-contain_sf"/>
</dbReference>
<keyword evidence="1" id="KW-0677">Repeat</keyword>
<dbReference type="SMART" id="SM00248">
    <property type="entry name" value="ANK"/>
    <property type="match status" value="4"/>
</dbReference>
<dbReference type="Proteomes" id="UP000241474">
    <property type="component" value="Segment"/>
</dbReference>
<dbReference type="SUPFAM" id="SSF48403">
    <property type="entry name" value="Ankyrin repeat"/>
    <property type="match status" value="1"/>
</dbReference>
<proteinExistence type="predicted"/>
<evidence type="ECO:0000256" key="1">
    <source>
        <dbReference type="ARBA" id="ARBA00022737"/>
    </source>
</evidence>
<dbReference type="Pfam" id="PF12796">
    <property type="entry name" value="Ank_2"/>
    <property type="match status" value="2"/>
</dbReference>
<dbReference type="InterPro" id="IPR002110">
    <property type="entry name" value="Ankyrin_rpt"/>
</dbReference>
<dbReference type="EMBL" id="KM982401">
    <property type="protein sequence ID" value="AKI79377.1"/>
    <property type="molecule type" value="Genomic_DNA"/>
</dbReference>
<protein>
    <submittedName>
        <fullName evidence="3">Putative ankyrin repeat protein</fullName>
    </submittedName>
</protein>
<organism evidence="3 4">
    <name type="scientific">Acanthamoeba polyphaga mimivirus</name>
    <name type="common">APMV</name>
    <dbReference type="NCBI Taxonomy" id="212035"/>
    <lineage>
        <taxon>Viruses</taxon>
        <taxon>Varidnaviria</taxon>
        <taxon>Bamfordvirae</taxon>
        <taxon>Nucleocytoviricota</taxon>
        <taxon>Megaviricetes</taxon>
        <taxon>Imitervirales</taxon>
        <taxon>Mimiviridae</taxon>
        <taxon>Megamimivirinae</taxon>
        <taxon>Mimivirus</taxon>
        <taxon>Mimivirus bradfordmassiliense</taxon>
    </lineage>
</organism>
<keyword evidence="2" id="KW-0040">ANK repeat</keyword>
<evidence type="ECO:0000313" key="4">
    <source>
        <dbReference type="Proteomes" id="UP000241474"/>
    </source>
</evidence>
<reference evidence="3 4" key="1">
    <citation type="submission" date="2014-10" db="EMBL/GenBank/DDBJ databases">
        <title>Pan-genome analysis of Brazilian lineage A amoebal mimiviruses.</title>
        <authorList>
            <person name="Assis F.L."/>
            <person name="Abrahao J.S."/>
            <person name="Kroon E.G."/>
            <person name="Dornas F.P."/>
            <person name="Andrade K.R."/>
            <person name="Borato P.V.M."/>
            <person name="Pilotto M.R."/>
            <person name="Benamar S."/>
            <person name="LaScola B."/>
            <person name="Colson P."/>
        </authorList>
    </citation>
    <scope>NUCLEOTIDE SEQUENCE [LARGE SCALE GENOMIC DNA]</scope>
    <source>
        <strain evidence="3 4">Oyster</strain>
    </source>
</reference>
<evidence type="ECO:0000313" key="3">
    <source>
        <dbReference type="EMBL" id="AKI79377.1"/>
    </source>
</evidence>
<evidence type="ECO:0000256" key="2">
    <source>
        <dbReference type="ARBA" id="ARBA00023043"/>
    </source>
</evidence>